<dbReference type="AlphaFoldDB" id="A0A915JA55"/>
<organism evidence="1 2">
    <name type="scientific">Romanomermis culicivorax</name>
    <name type="common">Nematode worm</name>
    <dbReference type="NCBI Taxonomy" id="13658"/>
    <lineage>
        <taxon>Eukaryota</taxon>
        <taxon>Metazoa</taxon>
        <taxon>Ecdysozoa</taxon>
        <taxon>Nematoda</taxon>
        <taxon>Enoplea</taxon>
        <taxon>Dorylaimia</taxon>
        <taxon>Mermithida</taxon>
        <taxon>Mermithoidea</taxon>
        <taxon>Mermithidae</taxon>
        <taxon>Romanomermis</taxon>
    </lineage>
</organism>
<dbReference type="WBParaSite" id="nRc.2.0.1.t23364-RA">
    <property type="protein sequence ID" value="nRc.2.0.1.t23364-RA"/>
    <property type="gene ID" value="nRc.2.0.1.g23364"/>
</dbReference>
<protein>
    <submittedName>
        <fullName evidence="2">Uncharacterized protein</fullName>
    </submittedName>
</protein>
<accession>A0A915JA55</accession>
<dbReference type="Proteomes" id="UP000887565">
    <property type="component" value="Unplaced"/>
</dbReference>
<proteinExistence type="predicted"/>
<evidence type="ECO:0000313" key="1">
    <source>
        <dbReference type="Proteomes" id="UP000887565"/>
    </source>
</evidence>
<reference evidence="2" key="1">
    <citation type="submission" date="2022-11" db="UniProtKB">
        <authorList>
            <consortium name="WormBaseParasite"/>
        </authorList>
    </citation>
    <scope>IDENTIFICATION</scope>
</reference>
<sequence>MLIIRKQQAKLCTKCNLSAGRPQSRATMGAAPTVKIARIQGDLEKRGVTFSRNSNFGEINRKHGE</sequence>
<keyword evidence="1" id="KW-1185">Reference proteome</keyword>
<evidence type="ECO:0000313" key="2">
    <source>
        <dbReference type="WBParaSite" id="nRc.2.0.1.t23364-RA"/>
    </source>
</evidence>
<name>A0A915JA55_ROMCU</name>